<proteinExistence type="predicted"/>
<evidence type="ECO:0000256" key="1">
    <source>
        <dbReference type="SAM" id="SignalP"/>
    </source>
</evidence>
<feature type="signal peptide" evidence="1">
    <location>
        <begin position="1"/>
        <end position="17"/>
    </location>
</feature>
<keyword evidence="1" id="KW-0732">Signal</keyword>
<accession>A0A4C1YAL5</accession>
<protein>
    <submittedName>
        <fullName evidence="2">Uncharacterized protein</fullName>
    </submittedName>
</protein>
<evidence type="ECO:0000313" key="2">
    <source>
        <dbReference type="EMBL" id="GBP71669.1"/>
    </source>
</evidence>
<gene>
    <name evidence="2" type="ORF">EVAR_62915_1</name>
</gene>
<name>A0A4C1YAL5_EUMVA</name>
<sequence length="144" mass="16140">MWSLYFLTMFLMAHAHGQGISFYGMVEDVVEYAKNLSAVLRYFVKFKSGRSIIVLNRCPVGMERFGDFHRASREIAHAAEGGRTSIIKMVMMQSLAAFERHGPARMLSSMPPYLKKKGCGMVCLSSAAIEISKVHCEGIKQRSL</sequence>
<keyword evidence="3" id="KW-1185">Reference proteome</keyword>
<comment type="caution">
    <text evidence="2">The sequence shown here is derived from an EMBL/GenBank/DDBJ whole genome shotgun (WGS) entry which is preliminary data.</text>
</comment>
<dbReference type="AlphaFoldDB" id="A0A4C1YAL5"/>
<feature type="chain" id="PRO_5020034942" evidence="1">
    <location>
        <begin position="18"/>
        <end position="144"/>
    </location>
</feature>
<organism evidence="2 3">
    <name type="scientific">Eumeta variegata</name>
    <name type="common">Bagworm moth</name>
    <name type="synonym">Eumeta japonica</name>
    <dbReference type="NCBI Taxonomy" id="151549"/>
    <lineage>
        <taxon>Eukaryota</taxon>
        <taxon>Metazoa</taxon>
        <taxon>Ecdysozoa</taxon>
        <taxon>Arthropoda</taxon>
        <taxon>Hexapoda</taxon>
        <taxon>Insecta</taxon>
        <taxon>Pterygota</taxon>
        <taxon>Neoptera</taxon>
        <taxon>Endopterygota</taxon>
        <taxon>Lepidoptera</taxon>
        <taxon>Glossata</taxon>
        <taxon>Ditrysia</taxon>
        <taxon>Tineoidea</taxon>
        <taxon>Psychidae</taxon>
        <taxon>Oiketicinae</taxon>
        <taxon>Eumeta</taxon>
    </lineage>
</organism>
<dbReference type="Proteomes" id="UP000299102">
    <property type="component" value="Unassembled WGS sequence"/>
</dbReference>
<evidence type="ECO:0000313" key="3">
    <source>
        <dbReference type="Proteomes" id="UP000299102"/>
    </source>
</evidence>
<reference evidence="2 3" key="1">
    <citation type="journal article" date="2019" name="Commun. Biol.">
        <title>The bagworm genome reveals a unique fibroin gene that provides high tensile strength.</title>
        <authorList>
            <person name="Kono N."/>
            <person name="Nakamura H."/>
            <person name="Ohtoshi R."/>
            <person name="Tomita M."/>
            <person name="Numata K."/>
            <person name="Arakawa K."/>
        </authorList>
    </citation>
    <scope>NUCLEOTIDE SEQUENCE [LARGE SCALE GENOMIC DNA]</scope>
</reference>
<dbReference type="EMBL" id="BGZK01001116">
    <property type="protein sequence ID" value="GBP71669.1"/>
    <property type="molecule type" value="Genomic_DNA"/>
</dbReference>